<dbReference type="RefSeq" id="WP_188734406.1">
    <property type="nucleotide sequence ID" value="NZ_BMLW01000005.1"/>
</dbReference>
<evidence type="ECO:0000256" key="3">
    <source>
        <dbReference type="PROSITE-ProRule" id="PRU00335"/>
    </source>
</evidence>
<reference evidence="6" key="1">
    <citation type="journal article" date="2019" name="Int. J. Syst. Evol. Microbiol.">
        <title>The Global Catalogue of Microorganisms (GCM) 10K type strain sequencing project: providing services to taxonomists for standard genome sequencing and annotation.</title>
        <authorList>
            <consortium name="The Broad Institute Genomics Platform"/>
            <consortium name="The Broad Institute Genome Sequencing Center for Infectious Disease"/>
            <person name="Wu L."/>
            <person name="Ma J."/>
        </authorList>
    </citation>
    <scope>NUCLEOTIDE SEQUENCE [LARGE SCALE GENOMIC DNA]</scope>
    <source>
        <strain evidence="6">CGMCC 1.7693</strain>
    </source>
</reference>
<proteinExistence type="predicted"/>
<gene>
    <name evidence="5" type="ORF">GCM10011346_21340</name>
</gene>
<accession>A0ABQ2NUQ1</accession>
<comment type="caution">
    <text evidence="5">The sequence shown here is derived from an EMBL/GenBank/DDBJ whole genome shotgun (WGS) entry which is preliminary data.</text>
</comment>
<keyword evidence="1" id="KW-0678">Repressor</keyword>
<evidence type="ECO:0000256" key="2">
    <source>
        <dbReference type="ARBA" id="ARBA00023125"/>
    </source>
</evidence>
<organism evidence="5 6">
    <name type="scientific">Oceanobacillus neutriphilus</name>
    <dbReference type="NCBI Taxonomy" id="531815"/>
    <lineage>
        <taxon>Bacteria</taxon>
        <taxon>Bacillati</taxon>
        <taxon>Bacillota</taxon>
        <taxon>Bacilli</taxon>
        <taxon>Bacillales</taxon>
        <taxon>Bacillaceae</taxon>
        <taxon>Oceanobacillus</taxon>
    </lineage>
</organism>
<keyword evidence="6" id="KW-1185">Reference proteome</keyword>
<dbReference type="Gene3D" id="1.10.357.10">
    <property type="entry name" value="Tetracycline Repressor, domain 2"/>
    <property type="match status" value="1"/>
</dbReference>
<dbReference type="PANTHER" id="PTHR43479">
    <property type="entry name" value="ACREF/ENVCD OPERON REPRESSOR-RELATED"/>
    <property type="match status" value="1"/>
</dbReference>
<dbReference type="Pfam" id="PF14278">
    <property type="entry name" value="TetR_C_8"/>
    <property type="match status" value="1"/>
</dbReference>
<dbReference type="InterPro" id="IPR050624">
    <property type="entry name" value="HTH-type_Tx_Regulator"/>
</dbReference>
<protein>
    <submittedName>
        <fullName evidence="5">AcrR family transcriptional regulator</fullName>
    </submittedName>
</protein>
<dbReference type="InterPro" id="IPR001647">
    <property type="entry name" value="HTH_TetR"/>
</dbReference>
<dbReference type="InterPro" id="IPR039532">
    <property type="entry name" value="TetR_C_Firmicutes"/>
</dbReference>
<dbReference type="Proteomes" id="UP000641206">
    <property type="component" value="Unassembled WGS sequence"/>
</dbReference>
<feature type="domain" description="HTH tetR-type" evidence="4">
    <location>
        <begin position="1"/>
        <end position="61"/>
    </location>
</feature>
<keyword evidence="2 3" id="KW-0238">DNA-binding</keyword>
<feature type="DNA-binding region" description="H-T-H motif" evidence="3">
    <location>
        <begin position="24"/>
        <end position="43"/>
    </location>
</feature>
<dbReference type="PROSITE" id="PS50977">
    <property type="entry name" value="HTH_TETR_2"/>
    <property type="match status" value="1"/>
</dbReference>
<dbReference type="InterPro" id="IPR009057">
    <property type="entry name" value="Homeodomain-like_sf"/>
</dbReference>
<evidence type="ECO:0000313" key="5">
    <source>
        <dbReference type="EMBL" id="GGP10996.1"/>
    </source>
</evidence>
<dbReference type="SUPFAM" id="SSF46689">
    <property type="entry name" value="Homeodomain-like"/>
    <property type="match status" value="1"/>
</dbReference>
<dbReference type="PANTHER" id="PTHR43479:SF11">
    <property type="entry name" value="ACREF_ENVCD OPERON REPRESSOR-RELATED"/>
    <property type="match status" value="1"/>
</dbReference>
<evidence type="ECO:0000259" key="4">
    <source>
        <dbReference type="PROSITE" id="PS50977"/>
    </source>
</evidence>
<dbReference type="Pfam" id="PF00440">
    <property type="entry name" value="TetR_N"/>
    <property type="match status" value="1"/>
</dbReference>
<dbReference type="EMBL" id="BMLW01000005">
    <property type="protein sequence ID" value="GGP10996.1"/>
    <property type="molecule type" value="Genomic_DNA"/>
</dbReference>
<evidence type="ECO:0000256" key="1">
    <source>
        <dbReference type="ARBA" id="ARBA00022491"/>
    </source>
</evidence>
<evidence type="ECO:0000313" key="6">
    <source>
        <dbReference type="Proteomes" id="UP000641206"/>
    </source>
</evidence>
<name>A0ABQ2NUQ1_9BACI</name>
<sequence length="171" mass="20182">MGKNEDIIAGLFSVMETYDFSLITVTQIAQEAGVGRKTFYRYFKNKEEVLEKSVELLFLEYSSSQDNYFASNYEELIYNHFLFWVNHLPHLKVIYKNGLMLYLFKQYQKYVPKLNDYYLSNIEINHSTAIYANAFTTGIFWSMLYTWLENGAKETPEELAAICMDFLQNKV</sequence>